<sequence length="313" mass="35107">MRFVLVALFLGVAYAQHSPEENIGVDDPNLFEGDMILTDEQRLAARMGLDVDAPSTSARKGIRNRRWPGGVVVYTIDNSLRRNDRAMKSIREGMKMWTDNTCIRFKERTNEYAYAHFYQGRGCSSMIGRTGRMQRISLGARGGCWIPAVVAHEIGHALGFYHEQSRPDRDEYVTIHWNNIISNMKFNFNKYPRSTIDSLGVPYDYNSVMHYHGTAFSRNRRATITAKQSGVRLGNYKNLSKNDIKLMNLMYECSGGGGGGGGGGVEPPPPPPPPPPPGNCKDTGRYCSYHVPRGDCKRMQIVREKCRKSCGLC</sequence>
<comment type="function">
    <text evidence="1">Metalloprotease.</text>
</comment>
<evidence type="ECO:0000313" key="20">
    <source>
        <dbReference type="Proteomes" id="UP000887567"/>
    </source>
</evidence>
<evidence type="ECO:0000256" key="15">
    <source>
        <dbReference type="SAM" id="MobiDB-lite"/>
    </source>
</evidence>
<feature type="region of interest" description="Disordered" evidence="15">
    <location>
        <begin position="258"/>
        <end position="279"/>
    </location>
</feature>
<keyword evidence="3 13" id="KW-0645">Protease</keyword>
<dbReference type="Pfam" id="PF01400">
    <property type="entry name" value="Astacin"/>
    <property type="match status" value="1"/>
</dbReference>
<dbReference type="Proteomes" id="UP000887567">
    <property type="component" value="Unplaced"/>
</dbReference>
<dbReference type="AlphaFoldDB" id="A0A913Y7H2"/>
<feature type="binding site" evidence="13">
    <location>
        <position position="162"/>
    </location>
    <ligand>
        <name>Zn(2+)</name>
        <dbReference type="ChEBI" id="CHEBI:29105"/>
        <note>catalytic</note>
    </ligand>
</feature>
<keyword evidence="10" id="KW-1015">Disulfide bond</keyword>
<comment type="cofactor">
    <cofactor evidence="13 14">
        <name>Zn(2+)</name>
        <dbReference type="ChEBI" id="CHEBI:29105"/>
    </cofactor>
    <text evidence="13 14">Binds 1 zinc ion per subunit.</text>
</comment>
<dbReference type="InterPro" id="IPR006026">
    <property type="entry name" value="Peptidase_Metallo"/>
</dbReference>
<dbReference type="GO" id="GO:0008270">
    <property type="term" value="F:zinc ion binding"/>
    <property type="evidence" value="ECO:0007669"/>
    <property type="project" value="UniProtKB-UniRule"/>
</dbReference>
<feature type="domain" description="Peptidase M12A" evidence="18">
    <location>
        <begin position="57"/>
        <end position="254"/>
    </location>
</feature>
<keyword evidence="4 13" id="KW-0479">Metal-binding</keyword>
<feature type="binding site" evidence="13">
    <location>
        <position position="156"/>
    </location>
    <ligand>
        <name>Zn(2+)</name>
        <dbReference type="ChEBI" id="CHEBI:29105"/>
        <note>catalytic</note>
    </ligand>
</feature>
<dbReference type="Gene3D" id="3.40.390.10">
    <property type="entry name" value="Collagenase (Catalytic Domain)"/>
    <property type="match status" value="1"/>
</dbReference>
<keyword evidence="20" id="KW-1185">Reference proteome</keyword>
<dbReference type="PROSITE" id="PS51670">
    <property type="entry name" value="SHKT"/>
    <property type="match status" value="1"/>
</dbReference>
<protein>
    <recommendedName>
        <fullName evidence="14">Metalloendopeptidase</fullName>
        <ecNumber evidence="14">3.4.24.-</ecNumber>
    </recommendedName>
</protein>
<dbReference type="RefSeq" id="XP_020916020.1">
    <property type="nucleotide sequence ID" value="XM_021060361.1"/>
</dbReference>
<evidence type="ECO:0000256" key="10">
    <source>
        <dbReference type="ARBA" id="ARBA00023157"/>
    </source>
</evidence>
<keyword evidence="5 16" id="KW-0732">Signal</keyword>
<evidence type="ECO:0000256" key="14">
    <source>
        <dbReference type="RuleBase" id="RU361183"/>
    </source>
</evidence>
<dbReference type="GeneID" id="110253449"/>
<evidence type="ECO:0000313" key="19">
    <source>
        <dbReference type="EnsemblMetazoa" id="XP_020916020.1"/>
    </source>
</evidence>
<dbReference type="InterPro" id="IPR001506">
    <property type="entry name" value="Peptidase_M12A"/>
</dbReference>
<dbReference type="PRINTS" id="PR00480">
    <property type="entry name" value="ASTACIN"/>
</dbReference>
<evidence type="ECO:0000256" key="5">
    <source>
        <dbReference type="ARBA" id="ARBA00022729"/>
    </source>
</evidence>
<dbReference type="SMART" id="SM00235">
    <property type="entry name" value="ZnMc"/>
    <property type="match status" value="1"/>
</dbReference>
<dbReference type="InterPro" id="IPR003582">
    <property type="entry name" value="ShKT_dom"/>
</dbReference>
<comment type="caution">
    <text evidence="12">Lacks conserved residue(s) required for the propagation of feature annotation.</text>
</comment>
<evidence type="ECO:0000256" key="6">
    <source>
        <dbReference type="ARBA" id="ARBA00022801"/>
    </source>
</evidence>
<dbReference type="OMA" id="VEYIRFW"/>
<evidence type="ECO:0000256" key="7">
    <source>
        <dbReference type="ARBA" id="ARBA00022833"/>
    </source>
</evidence>
<organism evidence="19 20">
    <name type="scientific">Exaiptasia diaphana</name>
    <name type="common">Tropical sea anemone</name>
    <name type="synonym">Aiptasia pulchella</name>
    <dbReference type="NCBI Taxonomy" id="2652724"/>
    <lineage>
        <taxon>Eukaryota</taxon>
        <taxon>Metazoa</taxon>
        <taxon>Cnidaria</taxon>
        <taxon>Anthozoa</taxon>
        <taxon>Hexacorallia</taxon>
        <taxon>Actiniaria</taxon>
        <taxon>Aiptasiidae</taxon>
        <taxon>Exaiptasia</taxon>
    </lineage>
</organism>
<reference evidence="19" key="1">
    <citation type="submission" date="2022-11" db="UniProtKB">
        <authorList>
            <consortium name="EnsemblMetazoa"/>
        </authorList>
    </citation>
    <scope>IDENTIFICATION</scope>
</reference>
<evidence type="ECO:0000256" key="9">
    <source>
        <dbReference type="ARBA" id="ARBA00023145"/>
    </source>
</evidence>
<dbReference type="PANTHER" id="PTHR10127:SF780">
    <property type="entry name" value="METALLOENDOPEPTIDASE"/>
    <property type="match status" value="1"/>
</dbReference>
<evidence type="ECO:0000259" key="18">
    <source>
        <dbReference type="PROSITE" id="PS51864"/>
    </source>
</evidence>
<dbReference type="GO" id="GO:0090729">
    <property type="term" value="F:toxin activity"/>
    <property type="evidence" value="ECO:0007669"/>
    <property type="project" value="UniProtKB-KW"/>
</dbReference>
<keyword evidence="9" id="KW-0865">Zymogen</keyword>
<dbReference type="Pfam" id="PF01549">
    <property type="entry name" value="ShK"/>
    <property type="match status" value="1"/>
</dbReference>
<dbReference type="EC" id="3.4.24.-" evidence="14"/>
<feature type="signal peptide" evidence="16">
    <location>
        <begin position="1"/>
        <end position="15"/>
    </location>
</feature>
<evidence type="ECO:0000256" key="4">
    <source>
        <dbReference type="ARBA" id="ARBA00022723"/>
    </source>
</evidence>
<dbReference type="SUPFAM" id="SSF55486">
    <property type="entry name" value="Metalloproteases ('zincins'), catalytic domain"/>
    <property type="match status" value="1"/>
</dbReference>
<evidence type="ECO:0000256" key="2">
    <source>
        <dbReference type="ARBA" id="ARBA00022656"/>
    </source>
</evidence>
<dbReference type="PANTHER" id="PTHR10127">
    <property type="entry name" value="DISCOIDIN, CUB, EGF, LAMININ , AND ZINC METALLOPROTEASE DOMAIN CONTAINING"/>
    <property type="match status" value="1"/>
</dbReference>
<keyword evidence="7 13" id="KW-0862">Zinc</keyword>
<dbReference type="InterPro" id="IPR034035">
    <property type="entry name" value="Astacin-like_dom"/>
</dbReference>
<evidence type="ECO:0000256" key="8">
    <source>
        <dbReference type="ARBA" id="ARBA00023049"/>
    </source>
</evidence>
<feature type="domain" description="ShKT" evidence="17">
    <location>
        <begin position="280"/>
        <end position="313"/>
    </location>
</feature>
<dbReference type="EnsemblMetazoa" id="XM_021060361.1">
    <property type="protein sequence ID" value="XP_020916020.1"/>
    <property type="gene ID" value="LOC110253449"/>
</dbReference>
<name>A0A913Y7H2_EXADI</name>
<evidence type="ECO:0000256" key="11">
    <source>
        <dbReference type="ARBA" id="ARBA00023180"/>
    </source>
</evidence>
<evidence type="ECO:0000256" key="12">
    <source>
        <dbReference type="PROSITE-ProRule" id="PRU01005"/>
    </source>
</evidence>
<dbReference type="InterPro" id="IPR024079">
    <property type="entry name" value="MetalloPept_cat_dom_sf"/>
</dbReference>
<keyword evidence="11" id="KW-0325">Glycoprotein</keyword>
<keyword evidence="8 13" id="KW-0482">Metalloprotease</keyword>
<dbReference type="GO" id="GO:0006508">
    <property type="term" value="P:proteolysis"/>
    <property type="evidence" value="ECO:0007669"/>
    <property type="project" value="UniProtKB-KW"/>
</dbReference>
<dbReference type="CDD" id="cd04280">
    <property type="entry name" value="ZnMc_astacin_like"/>
    <property type="match status" value="1"/>
</dbReference>
<evidence type="ECO:0000256" key="16">
    <source>
        <dbReference type="SAM" id="SignalP"/>
    </source>
</evidence>
<evidence type="ECO:0000256" key="1">
    <source>
        <dbReference type="ARBA" id="ARBA00002657"/>
    </source>
</evidence>
<dbReference type="OrthoDB" id="291007at2759"/>
<feature type="chain" id="PRO_5037137912" description="Metalloendopeptidase" evidence="16">
    <location>
        <begin position="16"/>
        <end position="313"/>
    </location>
</feature>
<evidence type="ECO:0000256" key="3">
    <source>
        <dbReference type="ARBA" id="ARBA00022670"/>
    </source>
</evidence>
<proteinExistence type="predicted"/>
<evidence type="ECO:0000256" key="13">
    <source>
        <dbReference type="PROSITE-ProRule" id="PRU01211"/>
    </source>
</evidence>
<keyword evidence="6 13" id="KW-0378">Hydrolase</keyword>
<feature type="binding site" evidence="13">
    <location>
        <position position="152"/>
    </location>
    <ligand>
        <name>Zn(2+)</name>
        <dbReference type="ChEBI" id="CHEBI:29105"/>
        <note>catalytic</note>
    </ligand>
</feature>
<evidence type="ECO:0000259" key="17">
    <source>
        <dbReference type="PROSITE" id="PS51670"/>
    </source>
</evidence>
<accession>A0A913Y7H2</accession>
<feature type="active site" evidence="13">
    <location>
        <position position="153"/>
    </location>
</feature>
<dbReference type="PROSITE" id="PS51864">
    <property type="entry name" value="ASTACIN"/>
    <property type="match status" value="1"/>
</dbReference>
<keyword evidence="2" id="KW-0800">Toxin</keyword>
<dbReference type="KEGG" id="epa:110253449"/>
<dbReference type="GO" id="GO:0004222">
    <property type="term" value="F:metalloendopeptidase activity"/>
    <property type="evidence" value="ECO:0007669"/>
    <property type="project" value="UniProtKB-UniRule"/>
</dbReference>
<feature type="compositionally biased region" description="Pro residues" evidence="15">
    <location>
        <begin position="266"/>
        <end position="278"/>
    </location>
</feature>
<dbReference type="FunFam" id="3.40.390.10:FF:000015">
    <property type="entry name" value="Meprin A subunit"/>
    <property type="match status" value="1"/>
</dbReference>